<keyword evidence="1" id="KW-1133">Transmembrane helix</keyword>
<evidence type="ECO:0000313" key="2">
    <source>
        <dbReference type="EMBL" id="TKA28984.1"/>
    </source>
</evidence>
<dbReference type="AlphaFoldDB" id="A0A4U0U2J8"/>
<name>A0A4U0U2J8_9PEZI</name>
<keyword evidence="1" id="KW-0812">Transmembrane</keyword>
<reference evidence="2 3" key="1">
    <citation type="submission" date="2017-03" db="EMBL/GenBank/DDBJ databases">
        <title>Genomes of endolithic fungi from Antarctica.</title>
        <authorList>
            <person name="Coleine C."/>
            <person name="Masonjones S."/>
            <person name="Stajich J.E."/>
        </authorList>
    </citation>
    <scope>NUCLEOTIDE SEQUENCE [LARGE SCALE GENOMIC DNA]</scope>
    <source>
        <strain evidence="2 3">CCFEE 6315</strain>
    </source>
</reference>
<evidence type="ECO:0000313" key="3">
    <source>
        <dbReference type="Proteomes" id="UP000308549"/>
    </source>
</evidence>
<keyword evidence="1" id="KW-0472">Membrane</keyword>
<dbReference type="Proteomes" id="UP000308549">
    <property type="component" value="Unassembled WGS sequence"/>
</dbReference>
<sequence>MNALMDPARIKDAMCMLREDGERNLKSSRHSFIRTPANLAARFLNQLHPEQQPLTTFDLLKISIFLLWRIHLTFMSLLVIYAISLGIAGLGNMTYNGWRMARPPEDQVRAITTALGIFHLTMVGTLSLLWGFELPISYPMLLVYSIAGIVATFVCGVFGGTVLVAAWKMLRGTWKRMYWPPSGSHGAVVEVEKDEQSLLAAPENTREWCANEMPRNPSLLDGNGYFFLGQLMWRGSEAAAYEECGHGDPSARK</sequence>
<comment type="caution">
    <text evidence="2">The sequence shown here is derived from an EMBL/GenBank/DDBJ whole genome shotgun (WGS) entry which is preliminary data.</text>
</comment>
<feature type="transmembrane region" description="Helical" evidence="1">
    <location>
        <begin position="110"/>
        <end position="130"/>
    </location>
</feature>
<keyword evidence="3" id="KW-1185">Reference proteome</keyword>
<feature type="transmembrane region" description="Helical" evidence="1">
    <location>
        <begin position="142"/>
        <end position="167"/>
    </location>
</feature>
<dbReference type="OrthoDB" id="3821409at2759"/>
<feature type="transmembrane region" description="Helical" evidence="1">
    <location>
        <begin position="66"/>
        <end position="90"/>
    </location>
</feature>
<organism evidence="2 3">
    <name type="scientific">Salinomyces thailandicus</name>
    <dbReference type="NCBI Taxonomy" id="706561"/>
    <lineage>
        <taxon>Eukaryota</taxon>
        <taxon>Fungi</taxon>
        <taxon>Dikarya</taxon>
        <taxon>Ascomycota</taxon>
        <taxon>Pezizomycotina</taxon>
        <taxon>Dothideomycetes</taxon>
        <taxon>Dothideomycetidae</taxon>
        <taxon>Mycosphaerellales</taxon>
        <taxon>Teratosphaeriaceae</taxon>
        <taxon>Salinomyces</taxon>
    </lineage>
</organism>
<accession>A0A4U0U2J8</accession>
<gene>
    <name evidence="2" type="ORF">B0A50_03396</name>
</gene>
<dbReference type="EMBL" id="NAJL01000016">
    <property type="protein sequence ID" value="TKA28984.1"/>
    <property type="molecule type" value="Genomic_DNA"/>
</dbReference>
<evidence type="ECO:0000256" key="1">
    <source>
        <dbReference type="SAM" id="Phobius"/>
    </source>
</evidence>
<protein>
    <submittedName>
        <fullName evidence="2">Uncharacterized protein</fullName>
    </submittedName>
</protein>
<proteinExistence type="predicted"/>